<dbReference type="AlphaFoldDB" id="A0A0D3FZX2"/>
<evidence type="ECO:0000313" key="1">
    <source>
        <dbReference type="EnsemblPlants" id="OBART04G24560.1"/>
    </source>
</evidence>
<proteinExistence type="predicted"/>
<keyword evidence="2" id="KW-1185">Reference proteome</keyword>
<organism evidence="1">
    <name type="scientific">Oryza barthii</name>
    <dbReference type="NCBI Taxonomy" id="65489"/>
    <lineage>
        <taxon>Eukaryota</taxon>
        <taxon>Viridiplantae</taxon>
        <taxon>Streptophyta</taxon>
        <taxon>Embryophyta</taxon>
        <taxon>Tracheophyta</taxon>
        <taxon>Spermatophyta</taxon>
        <taxon>Magnoliopsida</taxon>
        <taxon>Liliopsida</taxon>
        <taxon>Poales</taxon>
        <taxon>Poaceae</taxon>
        <taxon>BOP clade</taxon>
        <taxon>Oryzoideae</taxon>
        <taxon>Oryzeae</taxon>
        <taxon>Oryzinae</taxon>
        <taxon>Oryza</taxon>
    </lineage>
</organism>
<dbReference type="EnsemblPlants" id="OBART04G24560.1">
    <property type="protein sequence ID" value="OBART04G24560.1"/>
    <property type="gene ID" value="OBART04G24560"/>
</dbReference>
<dbReference type="Gramene" id="OBART04G24560.1">
    <property type="protein sequence ID" value="OBART04G24560.1"/>
    <property type="gene ID" value="OBART04G24560"/>
</dbReference>
<reference evidence="1" key="2">
    <citation type="submission" date="2015-03" db="UniProtKB">
        <authorList>
            <consortium name="EnsemblPlants"/>
        </authorList>
    </citation>
    <scope>IDENTIFICATION</scope>
</reference>
<name>A0A0D3FZX2_9ORYZ</name>
<dbReference type="HOGENOM" id="CLU_3430129_0_0_1"/>
<evidence type="ECO:0000313" key="2">
    <source>
        <dbReference type="Proteomes" id="UP000026960"/>
    </source>
</evidence>
<protein>
    <submittedName>
        <fullName evidence="1">Uncharacterized protein</fullName>
    </submittedName>
</protein>
<sequence length="19" mass="2201">MQDIGCSMRRIAVHIKTQI</sequence>
<accession>A0A0D3FZX2</accession>
<reference evidence="1" key="1">
    <citation type="journal article" date="2009" name="Rice">
        <title>De Novo Next Generation Sequencing of Plant Genomes.</title>
        <authorList>
            <person name="Rounsley S."/>
            <person name="Marri P.R."/>
            <person name="Yu Y."/>
            <person name="He R."/>
            <person name="Sisneros N."/>
            <person name="Goicoechea J.L."/>
            <person name="Lee S.J."/>
            <person name="Angelova A."/>
            <person name="Kudrna D."/>
            <person name="Luo M."/>
            <person name="Affourtit J."/>
            <person name="Desany B."/>
            <person name="Knight J."/>
            <person name="Niazi F."/>
            <person name="Egholm M."/>
            <person name="Wing R.A."/>
        </authorList>
    </citation>
    <scope>NUCLEOTIDE SEQUENCE [LARGE SCALE GENOMIC DNA]</scope>
    <source>
        <strain evidence="1">cv. IRGC 105608</strain>
    </source>
</reference>
<dbReference type="Proteomes" id="UP000026960">
    <property type="component" value="Chromosome 4"/>
</dbReference>